<dbReference type="Proteomes" id="UP000197025">
    <property type="component" value="Unassembled WGS sequence"/>
</dbReference>
<evidence type="ECO:0000313" key="2">
    <source>
        <dbReference type="EMBL" id="SNB67827.1"/>
    </source>
</evidence>
<dbReference type="EMBL" id="FYEK01000035">
    <property type="protein sequence ID" value="SNB67827.1"/>
    <property type="molecule type" value="Genomic_DNA"/>
</dbReference>
<keyword evidence="3" id="KW-1185">Reference proteome</keyword>
<organism evidence="2 3">
    <name type="scientific">Thermoflexus hugenholtzii JAD2</name>
    <dbReference type="NCBI Taxonomy" id="877466"/>
    <lineage>
        <taxon>Bacteria</taxon>
        <taxon>Bacillati</taxon>
        <taxon>Chloroflexota</taxon>
        <taxon>Thermoflexia</taxon>
        <taxon>Thermoflexales</taxon>
        <taxon>Thermoflexaceae</taxon>
        <taxon>Thermoflexus</taxon>
    </lineage>
</organism>
<gene>
    <name evidence="2" type="ORF">SAMN02746019_00001820</name>
</gene>
<feature type="transmembrane region" description="Helical" evidence="1">
    <location>
        <begin position="89"/>
        <end position="107"/>
    </location>
</feature>
<sequence>MMSAGILSGLAAVLALVLERVSPLVVRRAPGWGRLLLEGIAPFLYGLLPLLIVLQQGWLSLREVGLIGPVPLAPGAFLGWSVADWARGLGLTALYSGITVLVLRLAGLHRPASSRRSALRAFEALPMGLGREAMLGLWRGVLWAAGVSDPLPVAWMAFGIWWGAARGLRVRGGDPPGPCVWGGVLAATVLFSLTGNLWLSALAHLLVLGLLEHSEASPSPKREADEMPFSED</sequence>
<dbReference type="InParanoid" id="A0A212R6P1"/>
<proteinExistence type="predicted"/>
<dbReference type="AlphaFoldDB" id="A0A212R6P1"/>
<protein>
    <submittedName>
        <fullName evidence="2">Uncharacterized protein</fullName>
    </submittedName>
</protein>
<feature type="transmembrane region" description="Helical" evidence="1">
    <location>
        <begin position="141"/>
        <end position="164"/>
    </location>
</feature>
<reference evidence="3" key="1">
    <citation type="submission" date="2017-06" db="EMBL/GenBank/DDBJ databases">
        <authorList>
            <person name="Varghese N."/>
            <person name="Submissions S."/>
        </authorList>
    </citation>
    <scope>NUCLEOTIDE SEQUENCE [LARGE SCALE GENOMIC DNA]</scope>
    <source>
        <strain evidence="3">JAD2</strain>
    </source>
</reference>
<evidence type="ECO:0000313" key="3">
    <source>
        <dbReference type="Proteomes" id="UP000197025"/>
    </source>
</evidence>
<keyword evidence="1" id="KW-0472">Membrane</keyword>
<keyword evidence="1" id="KW-0812">Transmembrane</keyword>
<evidence type="ECO:0000256" key="1">
    <source>
        <dbReference type="SAM" id="Phobius"/>
    </source>
</evidence>
<name>A0A212R6P1_9CHLR</name>
<accession>A0A212R6P1</accession>
<feature type="transmembrane region" description="Helical" evidence="1">
    <location>
        <begin position="184"/>
        <end position="211"/>
    </location>
</feature>
<keyword evidence="1" id="KW-1133">Transmembrane helix</keyword>
<feature type="transmembrane region" description="Helical" evidence="1">
    <location>
        <begin position="33"/>
        <end position="54"/>
    </location>
</feature>